<proteinExistence type="predicted"/>
<dbReference type="Proteomes" id="UP000038045">
    <property type="component" value="Unplaced"/>
</dbReference>
<evidence type="ECO:0000313" key="5">
    <source>
        <dbReference type="WBParaSite" id="PTRK_0001151300.1"/>
    </source>
</evidence>
<name>A0A0N4ZSN1_PARTI</name>
<evidence type="ECO:0000259" key="3">
    <source>
        <dbReference type="Pfam" id="PF24486"/>
    </source>
</evidence>
<keyword evidence="2" id="KW-0732">Signal</keyword>
<accession>A0A0N4ZSN1</accession>
<keyword evidence="4" id="KW-1185">Reference proteome</keyword>
<keyword evidence="1" id="KW-0472">Membrane</keyword>
<sequence length="210" mass="24028">MRLPAICLSLIFILLSIITGENITFPTHIIKITVGDTDKSASCNIEEFSNAYLLKIKYNGRTISARNFKSNGVTINGFTRIGNSISYQITNEKIFDIKCIYNLSQVIITIPKLIFRVDLYKIKKNNYDEIVLISKYNSISEELIHEMETRRLETETFIIQKMKNNFLYPLICLLIGLCFIIAALVCYTIYSGKMGSVLMKLVSKMKSKNH</sequence>
<dbReference type="InterPro" id="IPR056005">
    <property type="entry name" value="DUF7583"/>
</dbReference>
<feature type="chain" id="PRO_5005892252" evidence="2">
    <location>
        <begin position="21"/>
        <end position="210"/>
    </location>
</feature>
<keyword evidence="1" id="KW-1133">Transmembrane helix</keyword>
<dbReference type="AlphaFoldDB" id="A0A0N4ZSN1"/>
<feature type="signal peptide" evidence="2">
    <location>
        <begin position="1"/>
        <end position="20"/>
    </location>
</feature>
<protein>
    <submittedName>
        <fullName evidence="5">GOLD domain-containing protein</fullName>
    </submittedName>
</protein>
<dbReference type="WBParaSite" id="PTRK_0001151300.1">
    <property type="protein sequence ID" value="PTRK_0001151300.1"/>
    <property type="gene ID" value="PTRK_0001151300"/>
</dbReference>
<evidence type="ECO:0000256" key="1">
    <source>
        <dbReference type="SAM" id="Phobius"/>
    </source>
</evidence>
<feature type="transmembrane region" description="Helical" evidence="1">
    <location>
        <begin position="166"/>
        <end position="190"/>
    </location>
</feature>
<reference evidence="5" key="1">
    <citation type="submission" date="2017-02" db="UniProtKB">
        <authorList>
            <consortium name="WormBaseParasite"/>
        </authorList>
    </citation>
    <scope>IDENTIFICATION</scope>
</reference>
<dbReference type="Pfam" id="PF24486">
    <property type="entry name" value="DUF7583"/>
    <property type="match status" value="1"/>
</dbReference>
<evidence type="ECO:0000256" key="2">
    <source>
        <dbReference type="SAM" id="SignalP"/>
    </source>
</evidence>
<keyword evidence="1" id="KW-0812">Transmembrane</keyword>
<evidence type="ECO:0000313" key="4">
    <source>
        <dbReference type="Proteomes" id="UP000038045"/>
    </source>
</evidence>
<organism evidence="4 5">
    <name type="scientific">Parastrongyloides trichosuri</name>
    <name type="common">Possum-specific nematode worm</name>
    <dbReference type="NCBI Taxonomy" id="131310"/>
    <lineage>
        <taxon>Eukaryota</taxon>
        <taxon>Metazoa</taxon>
        <taxon>Ecdysozoa</taxon>
        <taxon>Nematoda</taxon>
        <taxon>Chromadorea</taxon>
        <taxon>Rhabditida</taxon>
        <taxon>Tylenchina</taxon>
        <taxon>Panagrolaimomorpha</taxon>
        <taxon>Strongyloidoidea</taxon>
        <taxon>Strongyloididae</taxon>
        <taxon>Parastrongyloides</taxon>
    </lineage>
</organism>
<feature type="domain" description="DUF7583" evidence="3">
    <location>
        <begin position="21"/>
        <end position="111"/>
    </location>
</feature>